<dbReference type="EMBL" id="JAESDN010000005">
    <property type="protein sequence ID" value="KAG7049943.1"/>
    <property type="molecule type" value="Genomic_DNA"/>
</dbReference>
<dbReference type="Proteomes" id="UP000699042">
    <property type="component" value="Unassembled WGS sequence"/>
</dbReference>
<evidence type="ECO:0000313" key="1">
    <source>
        <dbReference type="EMBL" id="KAG7049943.1"/>
    </source>
</evidence>
<comment type="caution">
    <text evidence="1">The sequence shown here is derived from an EMBL/GenBank/DDBJ whole genome shotgun (WGS) entry which is preliminary data.</text>
</comment>
<evidence type="ECO:0000313" key="2">
    <source>
        <dbReference type="Proteomes" id="UP000699042"/>
    </source>
</evidence>
<accession>A0A9P7R642</accession>
<proteinExistence type="predicted"/>
<reference evidence="1" key="1">
    <citation type="submission" date="2021-05" db="EMBL/GenBank/DDBJ databases">
        <title>Comparative genomics of three Colletotrichum scovillei strains and genetic complementation revealed genes involved fungal growth and virulence on chili pepper.</title>
        <authorList>
            <person name="Hsieh D.-K."/>
            <person name="Chuang S.-C."/>
            <person name="Chen C.-Y."/>
            <person name="Chao Y.-T."/>
            <person name="Lu M.-Y.J."/>
            <person name="Lee M.-H."/>
            <person name="Shih M.-C."/>
        </authorList>
    </citation>
    <scope>NUCLEOTIDE SEQUENCE</scope>
    <source>
        <strain evidence="1">Coll-153</strain>
    </source>
</reference>
<name>A0A9P7R642_9PEZI</name>
<gene>
    <name evidence="1" type="ORF">JMJ77_012701</name>
</gene>
<dbReference type="AlphaFoldDB" id="A0A9P7R642"/>
<sequence>MPKLWTKRLRDSISHCNAKYWRTCLSSPYGQCSCDGLRAIAYTLWISEMDWIQNCLSRKAERRFVSRFHAV</sequence>
<organism evidence="1 2">
    <name type="scientific">Colletotrichum scovillei</name>
    <dbReference type="NCBI Taxonomy" id="1209932"/>
    <lineage>
        <taxon>Eukaryota</taxon>
        <taxon>Fungi</taxon>
        <taxon>Dikarya</taxon>
        <taxon>Ascomycota</taxon>
        <taxon>Pezizomycotina</taxon>
        <taxon>Sordariomycetes</taxon>
        <taxon>Hypocreomycetidae</taxon>
        <taxon>Glomerellales</taxon>
        <taxon>Glomerellaceae</taxon>
        <taxon>Colletotrichum</taxon>
        <taxon>Colletotrichum acutatum species complex</taxon>
    </lineage>
</organism>
<protein>
    <submittedName>
        <fullName evidence="1">Uncharacterized protein</fullName>
    </submittedName>
</protein>
<keyword evidence="2" id="KW-1185">Reference proteome</keyword>